<protein>
    <submittedName>
        <fullName evidence="1">Uncharacterized protein</fullName>
    </submittedName>
</protein>
<dbReference type="AlphaFoldDB" id="A0AAV7M615"/>
<reference evidence="1" key="1">
    <citation type="journal article" date="2022" name="bioRxiv">
        <title>Sequencing and chromosome-scale assembly of the giantPleurodeles waltlgenome.</title>
        <authorList>
            <person name="Brown T."/>
            <person name="Elewa A."/>
            <person name="Iarovenko S."/>
            <person name="Subramanian E."/>
            <person name="Araus A.J."/>
            <person name="Petzold A."/>
            <person name="Susuki M."/>
            <person name="Suzuki K.-i.T."/>
            <person name="Hayashi T."/>
            <person name="Toyoda A."/>
            <person name="Oliveira C."/>
            <person name="Osipova E."/>
            <person name="Leigh N.D."/>
            <person name="Simon A."/>
            <person name="Yun M.H."/>
        </authorList>
    </citation>
    <scope>NUCLEOTIDE SEQUENCE</scope>
    <source>
        <strain evidence="1">20211129_DDA</strain>
        <tissue evidence="1">Liver</tissue>
    </source>
</reference>
<accession>A0AAV7M615</accession>
<proteinExistence type="predicted"/>
<evidence type="ECO:0000313" key="1">
    <source>
        <dbReference type="EMBL" id="KAJ1098574.1"/>
    </source>
</evidence>
<evidence type="ECO:0000313" key="2">
    <source>
        <dbReference type="Proteomes" id="UP001066276"/>
    </source>
</evidence>
<dbReference type="Proteomes" id="UP001066276">
    <property type="component" value="Chromosome 10"/>
</dbReference>
<name>A0AAV7M615_PLEWA</name>
<organism evidence="1 2">
    <name type="scientific">Pleurodeles waltl</name>
    <name type="common">Iberian ribbed newt</name>
    <dbReference type="NCBI Taxonomy" id="8319"/>
    <lineage>
        <taxon>Eukaryota</taxon>
        <taxon>Metazoa</taxon>
        <taxon>Chordata</taxon>
        <taxon>Craniata</taxon>
        <taxon>Vertebrata</taxon>
        <taxon>Euteleostomi</taxon>
        <taxon>Amphibia</taxon>
        <taxon>Batrachia</taxon>
        <taxon>Caudata</taxon>
        <taxon>Salamandroidea</taxon>
        <taxon>Salamandridae</taxon>
        <taxon>Pleurodelinae</taxon>
        <taxon>Pleurodeles</taxon>
    </lineage>
</organism>
<keyword evidence="2" id="KW-1185">Reference proteome</keyword>
<gene>
    <name evidence="1" type="ORF">NDU88_003682</name>
</gene>
<dbReference type="EMBL" id="JANPWB010000014">
    <property type="protein sequence ID" value="KAJ1098574.1"/>
    <property type="molecule type" value="Genomic_DNA"/>
</dbReference>
<comment type="caution">
    <text evidence="1">The sequence shown here is derived from an EMBL/GenBank/DDBJ whole genome shotgun (WGS) entry which is preliminary data.</text>
</comment>
<sequence length="70" mass="7749">MALRLRRCCKERVCWQNWPEERGAETVKARTRRQLTGGADRRSIGNGKFLGDGTETAAVLQGGSTLEEVA</sequence>